<reference evidence="1 2" key="2">
    <citation type="journal article" date="2015" name="Stand. Genomic Sci.">
        <title>Draft genome sequence of marine-derived Streptomyces sp. TP-A0598, a producer of anti-MRSA antibiotic lydicamycins.</title>
        <authorList>
            <person name="Komaki H."/>
            <person name="Ichikawa N."/>
            <person name="Hosoyama A."/>
            <person name="Fujita N."/>
            <person name="Igarashi Y."/>
        </authorList>
    </citation>
    <scope>NUCLEOTIDE SEQUENCE [LARGE SCALE GENOMIC DNA]</scope>
    <source>
        <strain evidence="1 2">NBRC 110027</strain>
    </source>
</reference>
<gene>
    <name evidence="1" type="ORF">TPA0598_04_03300</name>
</gene>
<accession>A0A0P4R749</accession>
<name>A0A0P4R749_9ACTN</name>
<dbReference type="OrthoDB" id="3870395at2"/>
<organism evidence="1 2">
    <name type="scientific">Streptomyces lydicamycinicus</name>
    <dbReference type="NCBI Taxonomy" id="1546107"/>
    <lineage>
        <taxon>Bacteria</taxon>
        <taxon>Bacillati</taxon>
        <taxon>Actinomycetota</taxon>
        <taxon>Actinomycetes</taxon>
        <taxon>Kitasatosporales</taxon>
        <taxon>Streptomycetaceae</taxon>
        <taxon>Streptomyces</taxon>
    </lineage>
</organism>
<dbReference type="EMBL" id="BBNO01000004">
    <property type="protein sequence ID" value="GAO08694.1"/>
    <property type="molecule type" value="Genomic_DNA"/>
</dbReference>
<dbReference type="InterPro" id="IPR046075">
    <property type="entry name" value="DUF6093"/>
</dbReference>
<protein>
    <submittedName>
        <fullName evidence="1">Uncharacterized protein</fullName>
    </submittedName>
</protein>
<evidence type="ECO:0000313" key="2">
    <source>
        <dbReference type="Proteomes" id="UP000048965"/>
    </source>
</evidence>
<dbReference type="RefSeq" id="WP_042154485.1">
    <property type="nucleotide sequence ID" value="NZ_BBNO01000004.1"/>
</dbReference>
<evidence type="ECO:0000313" key="1">
    <source>
        <dbReference type="EMBL" id="GAO08694.1"/>
    </source>
</evidence>
<proteinExistence type="predicted"/>
<dbReference type="Proteomes" id="UP000048965">
    <property type="component" value="Unassembled WGS sequence"/>
</dbReference>
<comment type="caution">
    <text evidence="1">The sequence shown here is derived from an EMBL/GenBank/DDBJ whole genome shotgun (WGS) entry which is preliminary data.</text>
</comment>
<dbReference type="Pfam" id="PF19586">
    <property type="entry name" value="DUF6093"/>
    <property type="match status" value="1"/>
</dbReference>
<dbReference type="AlphaFoldDB" id="A0A0P4R749"/>
<keyword evidence="2" id="KW-1185">Reference proteome</keyword>
<reference evidence="2" key="1">
    <citation type="submission" date="2014-09" db="EMBL/GenBank/DDBJ databases">
        <title>Whole genome shotgun sequence of Streptomyces sp. NBRC 110027.</title>
        <authorList>
            <person name="Komaki H."/>
            <person name="Ichikawa N."/>
            <person name="Katano-Makiyama Y."/>
            <person name="Hosoyama A."/>
            <person name="Hashimoto M."/>
            <person name="Uohara A."/>
            <person name="Kitahashi Y."/>
            <person name="Ohji S."/>
            <person name="Kimura A."/>
            <person name="Yamazoe A."/>
            <person name="Igarashi Y."/>
            <person name="Fujita N."/>
        </authorList>
    </citation>
    <scope>NUCLEOTIDE SEQUENCE [LARGE SCALE GENOMIC DNA]</scope>
    <source>
        <strain evidence="2">NBRC 110027</strain>
    </source>
</reference>
<sequence>MTTAIDPEEIRKELEAKLLLDTVRVTRPTGTPALDPDTGLLGEVPADLVYEGPGAMLSGHGQVTAEGIIGKQWLDDTVSWYRLLTPLGAPVPARYDRVEVTVAHSGSAATGGRVWQVLDPAEASTVELVRVTRLDEITPPS</sequence>